<evidence type="ECO:0000313" key="5">
    <source>
        <dbReference type="Proteomes" id="UP001216139"/>
    </source>
</evidence>
<feature type="domain" description="Beta-lactamase-related" evidence="3">
    <location>
        <begin position="48"/>
        <end position="350"/>
    </location>
</feature>
<evidence type="ECO:0000256" key="2">
    <source>
        <dbReference type="SAM" id="SignalP"/>
    </source>
</evidence>
<dbReference type="Proteomes" id="UP001216139">
    <property type="component" value="Chromosome"/>
</dbReference>
<dbReference type="InterPro" id="IPR012338">
    <property type="entry name" value="Beta-lactam/transpept-like"/>
</dbReference>
<proteinExistence type="inferred from homology"/>
<dbReference type="InterPro" id="IPR051478">
    <property type="entry name" value="Beta-lactamase-like_AB/R"/>
</dbReference>
<dbReference type="GO" id="GO:0016787">
    <property type="term" value="F:hydrolase activity"/>
    <property type="evidence" value="ECO:0007669"/>
    <property type="project" value="UniProtKB-KW"/>
</dbReference>
<dbReference type="SUPFAM" id="SSF56601">
    <property type="entry name" value="beta-lactamase/transpeptidase-like"/>
    <property type="match status" value="1"/>
</dbReference>
<evidence type="ECO:0000259" key="3">
    <source>
        <dbReference type="Pfam" id="PF00144"/>
    </source>
</evidence>
<protein>
    <submittedName>
        <fullName evidence="4">Serine hydrolase</fullName>
    </submittedName>
</protein>
<keyword evidence="4" id="KW-0378">Hydrolase</keyword>
<reference evidence="4 5" key="1">
    <citation type="submission" date="2023-02" db="EMBL/GenBank/DDBJ databases">
        <title>Genome sequence of Mucilaginibacter jinjuensis strain KACC 16571.</title>
        <authorList>
            <person name="Kim S."/>
            <person name="Heo J."/>
            <person name="Kwon S.-W."/>
        </authorList>
    </citation>
    <scope>NUCLEOTIDE SEQUENCE [LARGE SCALE GENOMIC DNA]</scope>
    <source>
        <strain evidence="4 5">KACC 16571</strain>
    </source>
</reference>
<organism evidence="4 5">
    <name type="scientific">Mucilaginibacter jinjuensis</name>
    <dbReference type="NCBI Taxonomy" id="1176721"/>
    <lineage>
        <taxon>Bacteria</taxon>
        <taxon>Pseudomonadati</taxon>
        <taxon>Bacteroidota</taxon>
        <taxon>Sphingobacteriia</taxon>
        <taxon>Sphingobacteriales</taxon>
        <taxon>Sphingobacteriaceae</taxon>
        <taxon>Mucilaginibacter</taxon>
    </lineage>
</organism>
<evidence type="ECO:0000313" key="4">
    <source>
        <dbReference type="EMBL" id="WCT11364.1"/>
    </source>
</evidence>
<sequence length="369" mass="40538">MKIKCLLLIIATLFCQHSFGQLNSKASAVISLIGDQINSDLQKDNLHGSISVAIVKNDQVIWAGAFGYAKMEQNIPADTNNIYRIGSITKVFTAALLMQMVEEGKIKPDDPVENYLPEIKNLKDYNKYSKITFRQLASHTAGLKREPDLHGADVGPLDQWEQKVLACIPKTSYNSKPGELFLYSNIGFAMLGLAVSRAAGVPYMQMVQQRILDPLHMTDTYFALPEDKLPRLAEGMSNGNGEVNIDLPVRELKGRGYRVPNGGIYSTPRDLAKFALSLIGKPALLSTQSRKQMQEVPPGGEKYGLGLMLYKSADLDVIGHNGSVPGYTSEMAIDQSSGYAVILMRNYNIGSTNLTAIAHLLLKTLKQTD</sequence>
<comment type="similarity">
    <text evidence="1">Belongs to the beta-lactamase family.</text>
</comment>
<feature type="signal peptide" evidence="2">
    <location>
        <begin position="1"/>
        <end position="20"/>
    </location>
</feature>
<dbReference type="InterPro" id="IPR001466">
    <property type="entry name" value="Beta-lactam-related"/>
</dbReference>
<dbReference type="RefSeq" id="WP_273629550.1">
    <property type="nucleotide sequence ID" value="NZ_CP117167.1"/>
</dbReference>
<dbReference type="Pfam" id="PF00144">
    <property type="entry name" value="Beta-lactamase"/>
    <property type="match status" value="1"/>
</dbReference>
<dbReference type="EMBL" id="CP117167">
    <property type="protein sequence ID" value="WCT11364.1"/>
    <property type="molecule type" value="Genomic_DNA"/>
</dbReference>
<accession>A0ABY7T504</accession>
<gene>
    <name evidence="4" type="ORF">PQO05_21735</name>
</gene>
<keyword evidence="2" id="KW-0732">Signal</keyword>
<dbReference type="PANTHER" id="PTHR22935:SF95">
    <property type="entry name" value="BETA-LACTAMASE-LIKE 1-RELATED"/>
    <property type="match status" value="1"/>
</dbReference>
<evidence type="ECO:0000256" key="1">
    <source>
        <dbReference type="ARBA" id="ARBA00038473"/>
    </source>
</evidence>
<name>A0ABY7T504_9SPHI</name>
<dbReference type="Gene3D" id="3.40.710.10">
    <property type="entry name" value="DD-peptidase/beta-lactamase superfamily"/>
    <property type="match status" value="1"/>
</dbReference>
<feature type="chain" id="PRO_5047351938" evidence="2">
    <location>
        <begin position="21"/>
        <end position="369"/>
    </location>
</feature>
<dbReference type="PANTHER" id="PTHR22935">
    <property type="entry name" value="PENICILLIN-BINDING PROTEIN"/>
    <property type="match status" value="1"/>
</dbReference>
<keyword evidence="5" id="KW-1185">Reference proteome</keyword>